<dbReference type="RefSeq" id="WP_343943798.1">
    <property type="nucleotide sequence ID" value="NZ_BAAAHP010000143.1"/>
</dbReference>
<feature type="transmembrane region" description="Helical" evidence="1">
    <location>
        <begin position="12"/>
        <end position="32"/>
    </location>
</feature>
<reference evidence="2 3" key="1">
    <citation type="journal article" date="2019" name="Int. J. Syst. Evol. Microbiol.">
        <title>The Global Catalogue of Microorganisms (GCM) 10K type strain sequencing project: providing services to taxonomists for standard genome sequencing and annotation.</title>
        <authorList>
            <consortium name="The Broad Institute Genomics Platform"/>
            <consortium name="The Broad Institute Genome Sequencing Center for Infectious Disease"/>
            <person name="Wu L."/>
            <person name="Ma J."/>
        </authorList>
    </citation>
    <scope>NUCLEOTIDE SEQUENCE [LARGE SCALE GENOMIC DNA]</scope>
    <source>
        <strain evidence="2 3">JCM 11117</strain>
    </source>
</reference>
<accession>A0ABN1QWL0</accession>
<evidence type="ECO:0000313" key="3">
    <source>
        <dbReference type="Proteomes" id="UP001499967"/>
    </source>
</evidence>
<feature type="transmembrane region" description="Helical" evidence="1">
    <location>
        <begin position="200"/>
        <end position="217"/>
    </location>
</feature>
<sequence>MSLRSHFLPTTGPGLGAGVLAPLGFLLAYLAVSPLADALADRPLPLPGGPAAEVAAYYAANPAAITTTAVLQVVSVACFAVFVGGLAPALRAAGAGWLPRVGYLSAAAMVVSSALSMTLLALSLSAGDSTVAALRQANFLAGGLVNVVLLGVFVFGAALVLGRDLLFGKPTRWFGFVAGTLAMLSVLSLAFYYANAFLPIGRVLSMVWTVVAGIVIYRRVRAELAGR</sequence>
<feature type="transmembrane region" description="Helical" evidence="1">
    <location>
        <begin position="69"/>
        <end position="90"/>
    </location>
</feature>
<proteinExistence type="predicted"/>
<keyword evidence="1" id="KW-1133">Transmembrane helix</keyword>
<keyword evidence="1" id="KW-0472">Membrane</keyword>
<dbReference type="Proteomes" id="UP001499967">
    <property type="component" value="Unassembled WGS sequence"/>
</dbReference>
<keyword evidence="3" id="KW-1185">Reference proteome</keyword>
<keyword evidence="1" id="KW-0812">Transmembrane</keyword>
<feature type="transmembrane region" description="Helical" evidence="1">
    <location>
        <begin position="173"/>
        <end position="194"/>
    </location>
</feature>
<gene>
    <name evidence="2" type="ORF">GCM10009559_48090</name>
</gene>
<dbReference type="EMBL" id="BAAAHP010000143">
    <property type="protein sequence ID" value="GAA0948441.1"/>
    <property type="molecule type" value="Genomic_DNA"/>
</dbReference>
<name>A0ABN1QWL0_9PSEU</name>
<organism evidence="2 3">
    <name type="scientific">Pseudonocardia zijingensis</name>
    <dbReference type="NCBI Taxonomy" id="153376"/>
    <lineage>
        <taxon>Bacteria</taxon>
        <taxon>Bacillati</taxon>
        <taxon>Actinomycetota</taxon>
        <taxon>Actinomycetes</taxon>
        <taxon>Pseudonocardiales</taxon>
        <taxon>Pseudonocardiaceae</taxon>
        <taxon>Pseudonocardia</taxon>
    </lineage>
</organism>
<feature type="transmembrane region" description="Helical" evidence="1">
    <location>
        <begin position="102"/>
        <end position="127"/>
    </location>
</feature>
<evidence type="ECO:0000256" key="1">
    <source>
        <dbReference type="SAM" id="Phobius"/>
    </source>
</evidence>
<protein>
    <recommendedName>
        <fullName evidence="4">DUF4386 domain-containing protein</fullName>
    </recommendedName>
</protein>
<feature type="transmembrane region" description="Helical" evidence="1">
    <location>
        <begin position="139"/>
        <end position="161"/>
    </location>
</feature>
<evidence type="ECO:0000313" key="2">
    <source>
        <dbReference type="EMBL" id="GAA0948441.1"/>
    </source>
</evidence>
<evidence type="ECO:0008006" key="4">
    <source>
        <dbReference type="Google" id="ProtNLM"/>
    </source>
</evidence>
<comment type="caution">
    <text evidence="2">The sequence shown here is derived from an EMBL/GenBank/DDBJ whole genome shotgun (WGS) entry which is preliminary data.</text>
</comment>